<dbReference type="Proteomes" id="UP000053097">
    <property type="component" value="Unassembled WGS sequence"/>
</dbReference>
<comment type="similarity">
    <text evidence="2">Belongs to the REXO1/REXO3 family.</text>
</comment>
<dbReference type="GO" id="GO:0005634">
    <property type="term" value="C:nucleus"/>
    <property type="evidence" value="ECO:0007669"/>
    <property type="project" value="UniProtKB-SubCell"/>
</dbReference>
<dbReference type="OrthoDB" id="206335at2759"/>
<keyword evidence="8" id="KW-0472">Membrane</keyword>
<dbReference type="Gene3D" id="2.130.10.10">
    <property type="entry name" value="YVTN repeat-like/Quinoprotein amine dehydrogenase"/>
    <property type="match status" value="1"/>
</dbReference>
<comment type="subcellular location">
    <subcellularLocation>
        <location evidence="1">Nucleus</location>
    </subcellularLocation>
</comment>
<accession>A0A026WWA6</accession>
<feature type="transmembrane region" description="Helical" evidence="8">
    <location>
        <begin position="12"/>
        <end position="39"/>
    </location>
</feature>
<dbReference type="GO" id="GO:0004527">
    <property type="term" value="F:exonuclease activity"/>
    <property type="evidence" value="ECO:0007669"/>
    <property type="project" value="UniProtKB-KW"/>
</dbReference>
<dbReference type="SMART" id="SM00479">
    <property type="entry name" value="EXOIII"/>
    <property type="match status" value="1"/>
</dbReference>
<feature type="domain" description="Exonuclease" evidence="9">
    <location>
        <begin position="341"/>
        <end position="498"/>
    </location>
</feature>
<dbReference type="InterPro" id="IPR036397">
    <property type="entry name" value="RNaseH_sf"/>
</dbReference>
<evidence type="ECO:0000256" key="5">
    <source>
        <dbReference type="ARBA" id="ARBA00022839"/>
    </source>
</evidence>
<sequence>MEDTMSPRNSSGIVSLSGFMLLFGSLIAGGIILVISYVVSRLFRSRRSQGLPKSKESSRKEQNHEVPVPQQGGKKLKNRKRREPQQKFTHSWLVGSLRGHTDSVLDLHFSTNGKYVGTCAEDWWLSWLDLPAINPSLDTRCCPEIPLRYRRPPTEENVRDRLKCSNLAISQMLARYILTPEQLSSIGYPVQCGTAVCPQYSMLNAVVNHVPYPSNNPQDKEPMFADNCYCTYNYAGTHCFSTSYKRLKCARCAQIFYLTQTNEYMWKDECVYHWGKFIEKTIDGCPVGVKIWSCCEGDATSPGCSMAKWHVWTGVMPGYNPLRGFMRSKKPKIHPRDGFYGIYGLDCEMCFTRNGLEIIQIAIVDMNGTAIYHSYVKPEAEVLDYNTRFSGITAGDLQGVEKTLSDVHRDIAAFIHEDTILIGHSLENDLRALRLLHKHCIDTSIVFPHYYGYPYRNSLKYLARRVLNRDIQEKIHDPAEDARTALDLMMIKLHSDSSSL</sequence>
<feature type="compositionally biased region" description="Basic and acidic residues" evidence="7">
    <location>
        <begin position="53"/>
        <end position="64"/>
    </location>
</feature>
<evidence type="ECO:0000256" key="1">
    <source>
        <dbReference type="ARBA" id="ARBA00004123"/>
    </source>
</evidence>
<keyword evidence="5 10" id="KW-0269">Exonuclease</keyword>
<keyword evidence="11" id="KW-1185">Reference proteome</keyword>
<dbReference type="EMBL" id="KK107085">
    <property type="protein sequence ID" value="EZA60011.1"/>
    <property type="molecule type" value="Genomic_DNA"/>
</dbReference>
<dbReference type="InterPro" id="IPR034922">
    <property type="entry name" value="REX1-like_exo"/>
</dbReference>
<proteinExistence type="inferred from homology"/>
<keyword evidence="4" id="KW-0378">Hydrolase</keyword>
<evidence type="ECO:0000256" key="6">
    <source>
        <dbReference type="ARBA" id="ARBA00023242"/>
    </source>
</evidence>
<reference evidence="10 11" key="1">
    <citation type="journal article" date="2014" name="Curr. Biol.">
        <title>The genome of the clonal raider ant Cerapachys biroi.</title>
        <authorList>
            <person name="Oxley P.R."/>
            <person name="Ji L."/>
            <person name="Fetter-Pruneda I."/>
            <person name="McKenzie S.K."/>
            <person name="Li C."/>
            <person name="Hu H."/>
            <person name="Zhang G."/>
            <person name="Kronauer D.J."/>
        </authorList>
    </citation>
    <scope>NUCLEOTIDE SEQUENCE [LARGE SCALE GENOMIC DNA]</scope>
</reference>
<evidence type="ECO:0000259" key="9">
    <source>
        <dbReference type="SMART" id="SM00479"/>
    </source>
</evidence>
<dbReference type="GO" id="GO:0010629">
    <property type="term" value="P:negative regulation of gene expression"/>
    <property type="evidence" value="ECO:0007669"/>
    <property type="project" value="UniProtKB-ARBA"/>
</dbReference>
<evidence type="ECO:0000256" key="7">
    <source>
        <dbReference type="SAM" id="MobiDB-lite"/>
    </source>
</evidence>
<protein>
    <submittedName>
        <fullName evidence="10">Exonuclease GOR</fullName>
    </submittedName>
</protein>
<evidence type="ECO:0000313" key="10">
    <source>
        <dbReference type="EMBL" id="EZA60011.1"/>
    </source>
</evidence>
<dbReference type="InterPro" id="IPR013520">
    <property type="entry name" value="Ribonucl_H"/>
</dbReference>
<name>A0A026WWA6_OOCBI</name>
<keyword evidence="3" id="KW-0540">Nuclease</keyword>
<dbReference type="AlphaFoldDB" id="A0A026WWA6"/>
<dbReference type="InterPro" id="IPR012337">
    <property type="entry name" value="RNaseH-like_sf"/>
</dbReference>
<dbReference type="InterPro" id="IPR047021">
    <property type="entry name" value="REXO1/3/4-like"/>
</dbReference>
<evidence type="ECO:0000256" key="3">
    <source>
        <dbReference type="ARBA" id="ARBA00022722"/>
    </source>
</evidence>
<dbReference type="STRING" id="2015173.A0A026WWA6"/>
<evidence type="ECO:0000256" key="2">
    <source>
        <dbReference type="ARBA" id="ARBA00006357"/>
    </source>
</evidence>
<evidence type="ECO:0000313" key="11">
    <source>
        <dbReference type="Proteomes" id="UP000053097"/>
    </source>
</evidence>
<dbReference type="SUPFAM" id="SSF53098">
    <property type="entry name" value="Ribonuclease H-like"/>
    <property type="match status" value="1"/>
</dbReference>
<dbReference type="Gene3D" id="3.30.420.10">
    <property type="entry name" value="Ribonuclease H-like superfamily/Ribonuclease H"/>
    <property type="match status" value="1"/>
</dbReference>
<evidence type="ECO:0000256" key="4">
    <source>
        <dbReference type="ARBA" id="ARBA00022801"/>
    </source>
</evidence>
<evidence type="ECO:0000256" key="8">
    <source>
        <dbReference type="SAM" id="Phobius"/>
    </source>
</evidence>
<feature type="region of interest" description="Disordered" evidence="7">
    <location>
        <begin position="50"/>
        <end position="86"/>
    </location>
</feature>
<keyword evidence="6" id="KW-0539">Nucleus</keyword>
<dbReference type="PANTHER" id="PTHR12801">
    <property type="entry name" value="RNA EXONUCLEASE REXO1 / RECO3 FAMILY MEMBER-RELATED"/>
    <property type="match status" value="1"/>
</dbReference>
<dbReference type="GO" id="GO:0003676">
    <property type="term" value="F:nucleic acid binding"/>
    <property type="evidence" value="ECO:0007669"/>
    <property type="project" value="InterPro"/>
</dbReference>
<organism evidence="10 11">
    <name type="scientific">Ooceraea biroi</name>
    <name type="common">Clonal raider ant</name>
    <name type="synonym">Cerapachys biroi</name>
    <dbReference type="NCBI Taxonomy" id="2015173"/>
    <lineage>
        <taxon>Eukaryota</taxon>
        <taxon>Metazoa</taxon>
        <taxon>Ecdysozoa</taxon>
        <taxon>Arthropoda</taxon>
        <taxon>Hexapoda</taxon>
        <taxon>Insecta</taxon>
        <taxon>Pterygota</taxon>
        <taxon>Neoptera</taxon>
        <taxon>Endopterygota</taxon>
        <taxon>Hymenoptera</taxon>
        <taxon>Apocrita</taxon>
        <taxon>Aculeata</taxon>
        <taxon>Formicoidea</taxon>
        <taxon>Formicidae</taxon>
        <taxon>Dorylinae</taxon>
        <taxon>Ooceraea</taxon>
    </lineage>
</organism>
<dbReference type="CDD" id="cd06145">
    <property type="entry name" value="REX1_like"/>
    <property type="match status" value="1"/>
</dbReference>
<dbReference type="OMA" id="GCERSEY"/>
<dbReference type="InterPro" id="IPR015943">
    <property type="entry name" value="WD40/YVTN_repeat-like_dom_sf"/>
</dbReference>
<keyword evidence="8" id="KW-0812">Transmembrane</keyword>
<dbReference type="PANTHER" id="PTHR12801:SF115">
    <property type="entry name" value="FI18136P1-RELATED"/>
    <property type="match status" value="1"/>
</dbReference>
<dbReference type="FunFam" id="3.30.420.10:FF:000031">
    <property type="entry name" value="RNA exonuclease 1"/>
    <property type="match status" value="1"/>
</dbReference>
<gene>
    <name evidence="10" type="ORF">X777_15293</name>
</gene>
<keyword evidence="8" id="KW-1133">Transmembrane helix</keyword>